<dbReference type="Proteomes" id="UP001596306">
    <property type="component" value="Unassembled WGS sequence"/>
</dbReference>
<name>A0ABW1VL91_9MICO</name>
<keyword evidence="1" id="KW-1133">Transmembrane helix</keyword>
<evidence type="ECO:0000313" key="2">
    <source>
        <dbReference type="EMBL" id="MFC6357460.1"/>
    </source>
</evidence>
<dbReference type="InterPro" id="IPR013901">
    <property type="entry name" value="Anthrone_oxy"/>
</dbReference>
<keyword evidence="3" id="KW-1185">Reference proteome</keyword>
<protein>
    <submittedName>
        <fullName evidence="2">DUF1772 domain-containing protein</fullName>
    </submittedName>
</protein>
<dbReference type="EMBL" id="JBHSTP010000004">
    <property type="protein sequence ID" value="MFC6357460.1"/>
    <property type="molecule type" value="Genomic_DNA"/>
</dbReference>
<feature type="transmembrane region" description="Helical" evidence="1">
    <location>
        <begin position="83"/>
        <end position="104"/>
    </location>
</feature>
<proteinExistence type="predicted"/>
<dbReference type="RefSeq" id="WP_386733278.1">
    <property type="nucleotide sequence ID" value="NZ_JBHSTP010000004.1"/>
</dbReference>
<dbReference type="Pfam" id="PF08592">
    <property type="entry name" value="Anthrone_oxy"/>
    <property type="match status" value="1"/>
</dbReference>
<keyword evidence="1" id="KW-0812">Transmembrane</keyword>
<organism evidence="2 3">
    <name type="scientific">Luethyella okanaganae</name>
    <dbReference type="NCBI Taxonomy" id="69372"/>
    <lineage>
        <taxon>Bacteria</taxon>
        <taxon>Bacillati</taxon>
        <taxon>Actinomycetota</taxon>
        <taxon>Actinomycetes</taxon>
        <taxon>Micrococcales</taxon>
        <taxon>Microbacteriaceae</taxon>
        <taxon>Luethyella</taxon>
    </lineage>
</organism>
<feature type="transmembrane region" description="Helical" evidence="1">
    <location>
        <begin position="6"/>
        <end position="30"/>
    </location>
</feature>
<evidence type="ECO:0000313" key="3">
    <source>
        <dbReference type="Proteomes" id="UP001596306"/>
    </source>
</evidence>
<comment type="caution">
    <text evidence="2">The sequence shown here is derived from an EMBL/GenBank/DDBJ whole genome shotgun (WGS) entry which is preliminary data.</text>
</comment>
<sequence length="157" mass="17041">MTWVDILTTVAVLGCGLVAGAFMPFSSFVVRTLRELSPDEGMRTMQSINRTILRSSFLLVFLVTTLVALVLGIVAVLEWRAGSPWLLAGALVYLVGVFVVTIVFNVPRNNALDAASARTPDGQRLWADYLQGWVAWNHVRTAAACLATVFFALALAV</sequence>
<keyword evidence="1" id="KW-0472">Membrane</keyword>
<feature type="transmembrane region" description="Helical" evidence="1">
    <location>
        <begin position="51"/>
        <end position="77"/>
    </location>
</feature>
<accession>A0ABW1VL91</accession>
<evidence type="ECO:0000256" key="1">
    <source>
        <dbReference type="SAM" id="Phobius"/>
    </source>
</evidence>
<gene>
    <name evidence="2" type="ORF">ACFQB0_15220</name>
</gene>
<reference evidence="3" key="1">
    <citation type="journal article" date="2019" name="Int. J. Syst. Evol. Microbiol.">
        <title>The Global Catalogue of Microorganisms (GCM) 10K type strain sequencing project: providing services to taxonomists for standard genome sequencing and annotation.</title>
        <authorList>
            <consortium name="The Broad Institute Genomics Platform"/>
            <consortium name="The Broad Institute Genome Sequencing Center for Infectious Disease"/>
            <person name="Wu L."/>
            <person name="Ma J."/>
        </authorList>
    </citation>
    <scope>NUCLEOTIDE SEQUENCE [LARGE SCALE GENOMIC DNA]</scope>
    <source>
        <strain evidence="3">CCUG 43304</strain>
    </source>
</reference>